<dbReference type="CDD" id="cd07982">
    <property type="entry name" value="HFD_TAF10"/>
    <property type="match status" value="1"/>
</dbReference>
<dbReference type="Proteomes" id="UP000187209">
    <property type="component" value="Unassembled WGS sequence"/>
</dbReference>
<dbReference type="EMBL" id="MPUH01000490">
    <property type="protein sequence ID" value="OMJ79060.1"/>
    <property type="molecule type" value="Genomic_DNA"/>
</dbReference>
<accession>A0A1R2BQS7</accession>
<sequence>MDLLPLIDKVESSKTIIPPEYVAKILEIKGCFSSDPICSKVVAIAVQNFLTNILNEVLDIIPGKPVTILNNKGKDQKLSLNMRDLAGALEVLGVKVEKPIFYADKPLGSEHK</sequence>
<keyword evidence="2" id="KW-1185">Reference proteome</keyword>
<name>A0A1R2BQS7_9CILI</name>
<evidence type="ECO:0000313" key="1">
    <source>
        <dbReference type="EMBL" id="OMJ79060.1"/>
    </source>
</evidence>
<reference evidence="1 2" key="1">
    <citation type="submission" date="2016-11" db="EMBL/GenBank/DDBJ databases">
        <title>The macronuclear genome of Stentor coeruleus: a giant cell with tiny introns.</title>
        <authorList>
            <person name="Slabodnick M."/>
            <person name="Ruby J.G."/>
            <person name="Reiff S.B."/>
            <person name="Swart E.C."/>
            <person name="Gosai S."/>
            <person name="Prabakaran S."/>
            <person name="Witkowska E."/>
            <person name="Larue G.E."/>
            <person name="Fisher S."/>
            <person name="Freeman R.M."/>
            <person name="Gunawardena J."/>
            <person name="Chu W."/>
            <person name="Stover N.A."/>
            <person name="Gregory B.D."/>
            <person name="Nowacki M."/>
            <person name="Derisi J."/>
            <person name="Roy S.W."/>
            <person name="Marshall W.F."/>
            <person name="Sood P."/>
        </authorList>
    </citation>
    <scope>NUCLEOTIDE SEQUENCE [LARGE SCALE GENOMIC DNA]</scope>
    <source>
        <strain evidence="1">WM001</strain>
    </source>
</reference>
<dbReference type="Pfam" id="PF03540">
    <property type="entry name" value="TAF10"/>
    <property type="match status" value="1"/>
</dbReference>
<evidence type="ECO:0000313" key="2">
    <source>
        <dbReference type="Proteomes" id="UP000187209"/>
    </source>
</evidence>
<gene>
    <name evidence="1" type="ORF">SteCoe_21006</name>
</gene>
<dbReference type="OrthoDB" id="154356at2759"/>
<protein>
    <recommendedName>
        <fullName evidence="3">Transcription initiation factor TFIID subunit 10</fullName>
    </recommendedName>
</protein>
<dbReference type="PRINTS" id="PR01443">
    <property type="entry name" value="TFIID30KDSUB"/>
</dbReference>
<dbReference type="InterPro" id="IPR003923">
    <property type="entry name" value="TAF10"/>
</dbReference>
<dbReference type="GO" id="GO:0005634">
    <property type="term" value="C:nucleus"/>
    <property type="evidence" value="ECO:0007669"/>
    <property type="project" value="InterPro"/>
</dbReference>
<organism evidence="1 2">
    <name type="scientific">Stentor coeruleus</name>
    <dbReference type="NCBI Taxonomy" id="5963"/>
    <lineage>
        <taxon>Eukaryota</taxon>
        <taxon>Sar</taxon>
        <taxon>Alveolata</taxon>
        <taxon>Ciliophora</taxon>
        <taxon>Postciliodesmatophora</taxon>
        <taxon>Heterotrichea</taxon>
        <taxon>Heterotrichida</taxon>
        <taxon>Stentoridae</taxon>
        <taxon>Stentor</taxon>
    </lineage>
</organism>
<comment type="caution">
    <text evidence="1">The sequence shown here is derived from an EMBL/GenBank/DDBJ whole genome shotgun (WGS) entry which is preliminary data.</text>
</comment>
<evidence type="ECO:0008006" key="3">
    <source>
        <dbReference type="Google" id="ProtNLM"/>
    </source>
</evidence>
<dbReference type="GO" id="GO:0006352">
    <property type="term" value="P:DNA-templated transcription initiation"/>
    <property type="evidence" value="ECO:0007669"/>
    <property type="project" value="InterPro"/>
</dbReference>
<proteinExistence type="predicted"/>
<dbReference type="AlphaFoldDB" id="A0A1R2BQS7"/>